<reference evidence="2 3" key="1">
    <citation type="submission" date="2020-08" db="EMBL/GenBank/DDBJ databases">
        <title>Cohnella phylogeny.</title>
        <authorList>
            <person name="Dunlap C."/>
        </authorList>
    </citation>
    <scope>NUCLEOTIDE SEQUENCE [LARGE SCALE GENOMIC DNA]</scope>
    <source>
        <strain evidence="2 3">DSM 28246</strain>
    </source>
</reference>
<dbReference type="EMBL" id="JACJVP010000064">
    <property type="protein sequence ID" value="MBB6675149.1"/>
    <property type="molecule type" value="Genomic_DNA"/>
</dbReference>
<comment type="caution">
    <text evidence="2">The sequence shown here is derived from an EMBL/GenBank/DDBJ whole genome shotgun (WGS) entry which is preliminary data.</text>
</comment>
<proteinExistence type="predicted"/>
<protein>
    <submittedName>
        <fullName evidence="2">Uncharacterized protein</fullName>
    </submittedName>
</protein>
<evidence type="ECO:0000313" key="2">
    <source>
        <dbReference type="EMBL" id="MBB6675149.1"/>
    </source>
</evidence>
<accession>A0A7X0RWU0</accession>
<name>A0A7X0RWU0_9BACL</name>
<gene>
    <name evidence="2" type="ORF">H7C19_31255</name>
</gene>
<sequence>MNRKTMLSRLALSALAVSAIASPVVANAAVPASSDQYVVAQSSSGAKGGADAAKTVAAAAVALQDPLKLAQQYAPDTVQTWKDTLDTYDKLLQSKIKVVKTEGGKSATIAVAAEGGAVKFDGKPVQLQASVKEMKAIPIDGAKAGSGQVAGTISITASTASNAVAIQAAPGGDSFFQRQIDLNKAVESKDAGEIKQALSKLLEAYKAQIAKLEQLK</sequence>
<feature type="chain" id="PRO_5030815493" evidence="1">
    <location>
        <begin position="29"/>
        <end position="216"/>
    </location>
</feature>
<evidence type="ECO:0000256" key="1">
    <source>
        <dbReference type="SAM" id="SignalP"/>
    </source>
</evidence>
<dbReference type="Proteomes" id="UP000547209">
    <property type="component" value="Unassembled WGS sequence"/>
</dbReference>
<organism evidence="2 3">
    <name type="scientific">Cohnella nanjingensis</name>
    <dbReference type="NCBI Taxonomy" id="1387779"/>
    <lineage>
        <taxon>Bacteria</taxon>
        <taxon>Bacillati</taxon>
        <taxon>Bacillota</taxon>
        <taxon>Bacilli</taxon>
        <taxon>Bacillales</taxon>
        <taxon>Paenibacillaceae</taxon>
        <taxon>Cohnella</taxon>
    </lineage>
</organism>
<dbReference type="AlphaFoldDB" id="A0A7X0RWU0"/>
<feature type="signal peptide" evidence="1">
    <location>
        <begin position="1"/>
        <end position="28"/>
    </location>
</feature>
<dbReference type="RefSeq" id="WP_185673008.1">
    <property type="nucleotide sequence ID" value="NZ_JACJVP010000064.1"/>
</dbReference>
<keyword evidence="1" id="KW-0732">Signal</keyword>
<evidence type="ECO:0000313" key="3">
    <source>
        <dbReference type="Proteomes" id="UP000547209"/>
    </source>
</evidence>
<keyword evidence="3" id="KW-1185">Reference proteome</keyword>